<dbReference type="Pfam" id="PF14619">
    <property type="entry name" value="SnAC"/>
    <property type="match status" value="1"/>
</dbReference>
<dbReference type="InterPro" id="IPR027417">
    <property type="entry name" value="P-loop_NTPase"/>
</dbReference>
<dbReference type="FunFam" id="3.40.50.10810:FF:000016">
    <property type="entry name" value="Chromatin structure-remodeling complex protein SYD"/>
    <property type="match status" value="1"/>
</dbReference>
<dbReference type="Gene3D" id="3.40.50.10810">
    <property type="entry name" value="Tandem AAA-ATPase domain"/>
    <property type="match status" value="1"/>
</dbReference>
<dbReference type="EMBL" id="CM000880">
    <property type="protein sequence ID" value="KQK18705.1"/>
    <property type="molecule type" value="Genomic_DNA"/>
</dbReference>
<dbReference type="SMART" id="SM01314">
    <property type="entry name" value="SnAC"/>
    <property type="match status" value="1"/>
</dbReference>
<evidence type="ECO:0000313" key="11">
    <source>
        <dbReference type="EMBL" id="KQK18705.1"/>
    </source>
</evidence>
<evidence type="ECO:0000256" key="1">
    <source>
        <dbReference type="ARBA" id="ARBA00004123"/>
    </source>
</evidence>
<feature type="compositionally biased region" description="Basic and acidic residues" evidence="7">
    <location>
        <begin position="2335"/>
        <end position="2344"/>
    </location>
</feature>
<feature type="compositionally biased region" description="Low complexity" evidence="7">
    <location>
        <begin position="2501"/>
        <end position="2511"/>
    </location>
</feature>
<dbReference type="InterPro" id="IPR014001">
    <property type="entry name" value="Helicase_ATP-bd"/>
</dbReference>
<evidence type="ECO:0000259" key="10">
    <source>
        <dbReference type="PROSITE" id="PS51204"/>
    </source>
</evidence>
<feature type="compositionally biased region" description="Basic and acidic residues" evidence="7">
    <location>
        <begin position="186"/>
        <end position="195"/>
    </location>
</feature>
<dbReference type="CDD" id="cd17996">
    <property type="entry name" value="DEXHc_SMARCA2_SMARCA4"/>
    <property type="match status" value="1"/>
</dbReference>
<dbReference type="OrthoDB" id="5857104at2759"/>
<feature type="compositionally biased region" description="Basic and acidic residues" evidence="7">
    <location>
        <begin position="710"/>
        <end position="728"/>
    </location>
</feature>
<evidence type="ECO:0000313" key="13">
    <source>
        <dbReference type="Proteomes" id="UP000008810"/>
    </source>
</evidence>
<dbReference type="InterPro" id="IPR014012">
    <property type="entry name" value="HSA_dom"/>
</dbReference>
<dbReference type="Gramene" id="KQK18705">
    <property type="protein sequence ID" value="KQK18705"/>
    <property type="gene ID" value="BRADI_1g44177v3"/>
</dbReference>
<dbReference type="Gene3D" id="3.40.50.300">
    <property type="entry name" value="P-loop containing nucleotide triphosphate hydrolases"/>
    <property type="match status" value="1"/>
</dbReference>
<feature type="domain" description="HSA" evidence="10">
    <location>
        <begin position="847"/>
        <end position="919"/>
    </location>
</feature>
<evidence type="ECO:0000256" key="3">
    <source>
        <dbReference type="ARBA" id="ARBA00022801"/>
    </source>
</evidence>
<dbReference type="SMART" id="SM00490">
    <property type="entry name" value="HELICc"/>
    <property type="match status" value="1"/>
</dbReference>
<dbReference type="GO" id="GO:0016787">
    <property type="term" value="F:hydrolase activity"/>
    <property type="evidence" value="ECO:0007669"/>
    <property type="project" value="UniProtKB-KW"/>
</dbReference>
<feature type="region of interest" description="Disordered" evidence="7">
    <location>
        <begin position="3049"/>
        <end position="3074"/>
    </location>
</feature>
<dbReference type="FunFam" id="3.40.50.300:FF:000871">
    <property type="entry name" value="Chromatin structure-remodeling complex protein SYD"/>
    <property type="match status" value="1"/>
</dbReference>
<dbReference type="CDD" id="cd18793">
    <property type="entry name" value="SF2_C_SNF"/>
    <property type="match status" value="1"/>
</dbReference>
<keyword evidence="6" id="KW-0539">Nucleus</keyword>
<dbReference type="PROSITE" id="PS51192">
    <property type="entry name" value="HELICASE_ATP_BIND_1"/>
    <property type="match status" value="1"/>
</dbReference>
<reference evidence="11 12" key="1">
    <citation type="journal article" date="2010" name="Nature">
        <title>Genome sequencing and analysis of the model grass Brachypodium distachyon.</title>
        <authorList>
            <consortium name="International Brachypodium Initiative"/>
        </authorList>
    </citation>
    <scope>NUCLEOTIDE SEQUENCE [LARGE SCALE GENOMIC DNA]</scope>
    <source>
        <strain evidence="11">Bd21</strain>
        <strain evidence="12">cv. Bd21</strain>
    </source>
</reference>
<feature type="compositionally biased region" description="Polar residues" evidence="7">
    <location>
        <begin position="535"/>
        <end position="547"/>
    </location>
</feature>
<dbReference type="PROSITE" id="PS51204">
    <property type="entry name" value="HSA"/>
    <property type="match status" value="1"/>
</dbReference>
<evidence type="ECO:0000259" key="8">
    <source>
        <dbReference type="PROSITE" id="PS51192"/>
    </source>
</evidence>
<feature type="compositionally biased region" description="Gly residues" evidence="7">
    <location>
        <begin position="493"/>
        <end position="506"/>
    </location>
</feature>
<dbReference type="PANTHER" id="PTHR10799">
    <property type="entry name" value="SNF2/RAD54 HELICASE FAMILY"/>
    <property type="match status" value="1"/>
</dbReference>
<dbReference type="GO" id="GO:0031507">
    <property type="term" value="P:heterochromatin formation"/>
    <property type="evidence" value="ECO:0000318"/>
    <property type="project" value="GO_Central"/>
</dbReference>
<dbReference type="GeneID" id="100845251"/>
<feature type="compositionally biased region" description="Basic and acidic residues" evidence="7">
    <location>
        <begin position="657"/>
        <end position="667"/>
    </location>
</feature>
<dbReference type="InterPro" id="IPR038718">
    <property type="entry name" value="SNF2-like_sf"/>
</dbReference>
<dbReference type="InterPro" id="IPR049730">
    <property type="entry name" value="SNF2/RAD54-like_C"/>
</dbReference>
<dbReference type="Pfam" id="PF00271">
    <property type="entry name" value="Helicase_C"/>
    <property type="match status" value="1"/>
</dbReference>
<evidence type="ECO:0000256" key="7">
    <source>
        <dbReference type="SAM" id="MobiDB-lite"/>
    </source>
</evidence>
<protein>
    <recommendedName>
        <fullName evidence="14">Chromatin structure-remodeling complex protein SYD</fullName>
    </recommendedName>
</protein>
<feature type="compositionally biased region" description="Basic and acidic residues" evidence="7">
    <location>
        <begin position="2490"/>
        <end position="2500"/>
    </location>
</feature>
<comment type="subcellular location">
    <subcellularLocation>
        <location evidence="1">Nucleus</location>
    </subcellularLocation>
</comment>
<feature type="compositionally biased region" description="Polar residues" evidence="7">
    <location>
        <begin position="2704"/>
        <end position="2735"/>
    </location>
</feature>
<dbReference type="GO" id="GO:0140750">
    <property type="term" value="F:nucleosome array spacer activity"/>
    <property type="evidence" value="ECO:0000318"/>
    <property type="project" value="GO_Central"/>
</dbReference>
<feature type="region of interest" description="Disordered" evidence="7">
    <location>
        <begin position="1668"/>
        <end position="1737"/>
    </location>
</feature>
<keyword evidence="3" id="KW-0378">Hydrolase</keyword>
<feature type="region of interest" description="Disordered" evidence="7">
    <location>
        <begin position="2205"/>
        <end position="2246"/>
    </location>
</feature>
<feature type="domain" description="Helicase C-terminal" evidence="9">
    <location>
        <begin position="1341"/>
        <end position="1487"/>
    </location>
</feature>
<evidence type="ECO:0000256" key="2">
    <source>
        <dbReference type="ARBA" id="ARBA00022741"/>
    </source>
</evidence>
<dbReference type="EMBL" id="CM000880">
    <property type="protein sequence ID" value="KQK18704.1"/>
    <property type="molecule type" value="Genomic_DNA"/>
</dbReference>
<evidence type="ECO:0008006" key="14">
    <source>
        <dbReference type="Google" id="ProtNLM"/>
    </source>
</evidence>
<feature type="region of interest" description="Disordered" evidence="7">
    <location>
        <begin position="1992"/>
        <end position="2029"/>
    </location>
</feature>
<feature type="region of interest" description="Disordered" evidence="7">
    <location>
        <begin position="2485"/>
        <end position="2590"/>
    </location>
</feature>
<organism evidence="11">
    <name type="scientific">Brachypodium distachyon</name>
    <name type="common">Purple false brome</name>
    <name type="synonym">Trachynia distachya</name>
    <dbReference type="NCBI Taxonomy" id="15368"/>
    <lineage>
        <taxon>Eukaryota</taxon>
        <taxon>Viridiplantae</taxon>
        <taxon>Streptophyta</taxon>
        <taxon>Embryophyta</taxon>
        <taxon>Tracheophyta</taxon>
        <taxon>Spermatophyta</taxon>
        <taxon>Magnoliopsida</taxon>
        <taxon>Liliopsida</taxon>
        <taxon>Poales</taxon>
        <taxon>Poaceae</taxon>
        <taxon>BOP clade</taxon>
        <taxon>Pooideae</taxon>
        <taxon>Stipodae</taxon>
        <taxon>Brachypodieae</taxon>
        <taxon>Brachypodium</taxon>
    </lineage>
</organism>
<dbReference type="InterPro" id="IPR001650">
    <property type="entry name" value="Helicase_C-like"/>
</dbReference>
<evidence type="ECO:0000256" key="5">
    <source>
        <dbReference type="ARBA" id="ARBA00022840"/>
    </source>
</evidence>
<dbReference type="Gramene" id="KQK18704">
    <property type="protein sequence ID" value="KQK18704"/>
    <property type="gene ID" value="BRADI_1g44177v3"/>
</dbReference>
<feature type="compositionally biased region" description="Polar residues" evidence="7">
    <location>
        <begin position="519"/>
        <end position="528"/>
    </location>
</feature>
<feature type="compositionally biased region" description="Polar residues" evidence="7">
    <location>
        <begin position="639"/>
        <end position="648"/>
    </location>
</feature>
<feature type="region of interest" description="Disordered" evidence="7">
    <location>
        <begin position="2911"/>
        <end position="2963"/>
    </location>
</feature>
<evidence type="ECO:0000259" key="9">
    <source>
        <dbReference type="PROSITE" id="PS51194"/>
    </source>
</evidence>
<dbReference type="GO" id="GO:0005524">
    <property type="term" value="F:ATP binding"/>
    <property type="evidence" value="ECO:0007669"/>
    <property type="project" value="UniProtKB-KW"/>
</dbReference>
<feature type="region of interest" description="Disordered" evidence="7">
    <location>
        <begin position="628"/>
        <end position="733"/>
    </location>
</feature>
<feature type="compositionally biased region" description="Polar residues" evidence="7">
    <location>
        <begin position="1710"/>
        <end position="1719"/>
    </location>
</feature>
<feature type="region of interest" description="Disordered" evidence="7">
    <location>
        <begin position="2056"/>
        <end position="2084"/>
    </location>
</feature>
<keyword evidence="4" id="KW-0347">Helicase</keyword>
<feature type="region of interest" description="Disordered" evidence="7">
    <location>
        <begin position="2301"/>
        <end position="2344"/>
    </location>
</feature>
<dbReference type="Proteomes" id="UP000008810">
    <property type="component" value="Chromosome 1"/>
</dbReference>
<dbReference type="GO" id="GO:0000785">
    <property type="term" value="C:chromatin"/>
    <property type="evidence" value="ECO:0000318"/>
    <property type="project" value="GO_Central"/>
</dbReference>
<dbReference type="GO" id="GO:0003682">
    <property type="term" value="F:chromatin binding"/>
    <property type="evidence" value="ECO:0000318"/>
    <property type="project" value="GO_Central"/>
</dbReference>
<feature type="compositionally biased region" description="Polar residues" evidence="7">
    <location>
        <begin position="2580"/>
        <end position="2589"/>
    </location>
</feature>
<feature type="compositionally biased region" description="Polar residues" evidence="7">
    <location>
        <begin position="2637"/>
        <end position="2656"/>
    </location>
</feature>
<dbReference type="KEGG" id="bdi:100845251"/>
<feature type="compositionally biased region" description="Polar residues" evidence="7">
    <location>
        <begin position="2526"/>
        <end position="2536"/>
    </location>
</feature>
<keyword evidence="5" id="KW-0067">ATP-binding</keyword>
<evidence type="ECO:0000256" key="6">
    <source>
        <dbReference type="ARBA" id="ARBA00023242"/>
    </source>
</evidence>
<feature type="region of interest" description="Disordered" evidence="7">
    <location>
        <begin position="1829"/>
        <end position="1861"/>
    </location>
</feature>
<dbReference type="SUPFAM" id="SSF52540">
    <property type="entry name" value="P-loop containing nucleoside triphosphate hydrolases"/>
    <property type="match status" value="2"/>
</dbReference>
<feature type="region of interest" description="Disordered" evidence="7">
    <location>
        <begin position="2616"/>
        <end position="2764"/>
    </location>
</feature>
<evidence type="ECO:0000256" key="4">
    <source>
        <dbReference type="ARBA" id="ARBA00022806"/>
    </source>
</evidence>
<feature type="compositionally biased region" description="Low complexity" evidence="7">
    <location>
        <begin position="1684"/>
        <end position="1696"/>
    </location>
</feature>
<keyword evidence="13" id="KW-1185">Reference proteome</keyword>
<dbReference type="PROSITE" id="PS51194">
    <property type="entry name" value="HELICASE_CTER"/>
    <property type="match status" value="1"/>
</dbReference>
<dbReference type="InterPro" id="IPR029295">
    <property type="entry name" value="SnAC"/>
</dbReference>
<dbReference type="EnsemblPlants" id="KQK18704">
    <property type="protein sequence ID" value="KQK18704"/>
    <property type="gene ID" value="BRADI_1g44177v3"/>
</dbReference>
<dbReference type="GO" id="GO:0005634">
    <property type="term" value="C:nucleus"/>
    <property type="evidence" value="ECO:0000318"/>
    <property type="project" value="GO_Central"/>
</dbReference>
<sequence length="3855" mass="416507">MASSQHVEVEAAKLLHKLIQESKDEPAKLATKLYVICQHMKLSGKEQSLPYQVISRAMETVVSQHGIDMDALRSSRIPFAGGSQAVDSGSVMSKDKEIIGSQALMVGSDASQNSGQAALRHPSGSADMARHGVHIPGRNPVGQNRGDVAGADIHQGSMSQKSGRSSGIESPASLQMEDTRSMNSHDSLKSDEKTSKKSSSKRKKMDPKAPGDLQAEDNSKSDAISTGQNARKKRQVGKAGSQGQPSRGVEPEQSHTLQGASGQVPPLPGGTSFFRAQQEGPPASAGRTVDGTKQSNPFTMSQVSNFAEGVASGSIPVELQKSILGGANLFNTGYGWNQNPQGPVMKNTQGSVPSLMRSGVNVEGKMNVGSQGAALKPTPASQMDFPTIPAYMSSSFGGGSQFLDKGKDLASGNAGTELHSAAKVGAHLGVTHGIPMQERQSISRAPQRTESSFQAPNTPFKEQQLKQLRAQCLVFLAFRNNMQPRKVHLEIALGGGPPTEGGGTGQRGNESRVPDGSTRENCSSQENSAIFGRQSDMSRLPSTSTGSVADVDSSLKDPEIVKKKTMIAEHEKLSMEVENIQQAVVLQGTGSGSQEIVAPVPSGPQQSYFLGDTRRIVPETYRTDAENLDRNLSWGGQGPSSLGGNRQHPNLEAGLLAKDRSQDEASKESLPPPRLHRIPVDGQNYNLPGKEQTPETAGTEVENCSYMGEMSDRSADEGDGDLSEHDDFTSSPPKYTMTEKWILDYQKRKHEENGKKVLEQQKAHKRMSESYQKLKENVSSSEDLSAKTKTVIELKKLQLLPLQRRVRSDFMSEFFKPSTADLERVKAVKKHRHGRRVKQLEKIEQKMKEERQKRIRERQKEFFADIEAHREKLEDIFKAKRERLKGFNRYIKEFHKRKERIHREKLDRIQREKINLLKNNDVEGYLRMVQDAKSDRVKQLLRETEKYLQKLGAKLRGDSSMDGRASYLSDKSVSANDVEDESYQPQNYLESNEKYYQLAHSVKEVVNDQPSYLQGGTLREYQMNGLRWLVSLYNNNLNGILADEMGLGKTVQVISLLCYLMETKNDRGPFLVVVPSSVLSGWVSELNFWAPSINKIAYFGPPEERRRLFKEMIVQQKFNVLLTTYEYLMNKHDRPKLSKIQWHYIIIDEGHRIKNASCKLNADLKLYRSSHRILLTGTPLQNNLEELWALLNFLLPNIFNSSEDFSQWFNKPFESNGDNSADEALLSEEENLLIINRLHQVLRPFVLRRLKHKVESELPGKIERLVRCEASAYQKLLMTRVEKNLGGIGAVKVRSVHNTVMELRNICNHPYLSQLHVEEIEGHLPRHYLPSIVRLCGKLEMLDRLLPKLKATGHRVLLFSTMTRLLDVMEDYLVWKKYKYLRLDGHTSGHERGALIDNFNDPDSPAFIFLLSIRAGGVGVNLQAADTVIIFDTDWNPQVDLQAQARAHRIGQKKEVLVLRLETVRTVEEQVRAAAEHKLGVANQSITAGFFDNNTSAEDRREYLESLLRECKKEESAPVLDDDALNNILARSENEIDIFESIDKQRREEETAVWLKVVQDGSVSGLDPSIMPSRLVSDDDLKPFCHVMKIYESPNIKSVKVNVRRKGELGGLDTKHYGRGKRAREVRSYEDQWTEEEFEKLCQAESPDSPQPGGVLKDLEVSKVSMLEVPAESSKDPVQAKMEPVPAVADSVADSSPAKRRRGRPRRSDVSISPVTSPTKAGRQETGTMPHGSSAPASIIHSAAPATTIHSTGPDVIINSASPVAAFKPEIGTEMKGTAFAAALPAATIKPDIGTELKDVSVVLEQSLAKEVGAPVQSGHDLVAASAAPYPPAPATSRGRKTQAGEIPRRRGRKPKSLMSSNAGDVSLIPVVSVGSGETCSSSVVSPHSQVDMPLSCASDVSGLQKDLVTDRPVPSLPEGVKGISPPAREVTTPVTEDRYAGASVSSDNASSLLPKIACNEIVGFVQASSEQVSSASVPTIPVVSDGLLKTPHVPVAEKQGASRRRRKKVADSDDTGVSTRQRSAMKKSYGTPVTMDNVVTAMSTGEELRIVKGGDDNALQDTSKELPNINSPPRDKSGYDSQPSTPIAVPINEATLPSGFNDVHVTYSETTPRISTDHDVQDKPVKSHLGAQAQLPCKTGKDHVAVYSDVTTTHSETITGKSLLNPVSDDKPANVQFEPPASSLHNSGKDINTLPSEVVSVTPVGRRRKGSAREPRTKSKSATAACERRARLAGSKQTDDVKKVEVSASPSTTVCVSSMEQQEAGTSELITASVRGEQKNADTRVSGEVSIPVGISEAKLESPKKTASHSSTTCTEETDSTVKRQTPALALSRESSDKQGLEGHHIDQQTLVLAAEPASANDDCTTVVLPDSQTPFVASDKDILAPTKADDDGLQSEGAAIDVTCPKQNNRVVETLQTDASFSIQTTSLVESAENKSPGGDSHELKEGIELAGSMMQCKIPVSSPDEKSTGIHIAQLVEMVSAAGQASTKERETPRDNSDTSTVVDSHTSPRYAGCEGQKDHSAETNLPGNQNICKASDKERATTEDDMEGANQDSAETKAVQIDDISKGSSRDLPAALQSTDSNQPAEQEVLEGSAPICKEDCTDLQSEVDVVGMKGASQDSAETEGMQIDDISKGSSSDLPSALQSTDSNQPAEQEVLEASASILTDDHTDVQREVIVVGMKGASQDTAETEAMQIDDISKGSSSDFPPALQSTGSNQPAKQDGLENSSSIFASPKEQEKVEETFNETDGGNPNRSHTDDASHIMNLVGYSPSEDSDEDDSVQVADVGDLVGSKETPLDVLSATITDANKESVQTDGSGERQHVFPAHREQPSFALEPQTTTIASVVEVSAAGMAIIVRPVDTEQQPIKEITSAPSEDADLDQGSCALQHANPPPATTPLVTVECDKDTDDGAGRLEASGSVDSEAVGVQETAITDQEGTREESNLKYRSGSQQLDDDLDDALGSSCHTLSTVCDKIPSDEKVTATSHSEAPKSVELVVEPMPTREIAAPIQQERYHEPVPMHEPCTKPSGDSGIARGAEPIEERVHPAEQQPATSELVETRPKPTEVGGTIQDESVNAAGLANDYCRSEQLARPEPIHETHVLQGKLEAASSGDGHCTVEHGGASSQTVIVVEPMFGASVHVQEDRAEANSPVEVGDTMDLDSKDATFKVTATEVQEVSVIPDPVEHDGTETLAAPQEEITVATEPEEPAQKENAESVVIAPESMQHAGTEVDLSKETSIPPQEETTVVLVTEVDAPTQDENSGTAPSNFVTMEMTEATAVVASVLVPAEPYPVQACTVEQTGLEGASSPELGMGTLSASIVHHQSPVAISAIPDPVEHDGTETLAAPQEEITVATEPEPAQKENAESVVIAPESMQHAGTEVDLSKETSIPPQEETTVVLVTEVDAPTQDENSGTAPSNFVTMEMTEATAVVASVLVPAEPYPVQACTVEQTGLEGASSPELGMGTLCASIVHHQSPVAISVIPDPLEHDGTETLAAPQEETTVATEPEAEKVVDAPAQKENAESVVIAPESMQHAGTEVDPSKETSLPPQEETTVALVTEVEAPTQDENIIEPVAIEPDSVEHASEVDQSIETSVPQKEILLVCDTEPADKRIEASAPEDNVQAVAEEPVPAGTDDSIPTTAEMQPAEENTESTDSTQPSSMEMEIVEASCSVDQELVNSESDQPNQVEMEPFKEISVPTFVESPKKQPSPDEVVLVTAGELRNQEVVEAPRSEPVSNDECVEPKEAEAAASELPVMGVVEVLNTELSPDCENAKLKEPETEQQLSGDNAVVTTSELPSKDGMEAGETVQPEEADATADVPPVVEEAEVLNEPSPASNQPLPSPRGEDD</sequence>
<feature type="compositionally biased region" description="Polar residues" evidence="7">
    <location>
        <begin position="156"/>
        <end position="168"/>
    </location>
</feature>
<reference evidence="11" key="2">
    <citation type="submission" date="2017-06" db="EMBL/GenBank/DDBJ databases">
        <title>WGS assembly of Brachypodium distachyon.</title>
        <authorList>
            <consortium name="The International Brachypodium Initiative"/>
            <person name="Lucas S."/>
            <person name="Harmon-Smith M."/>
            <person name="Lail K."/>
            <person name="Tice H."/>
            <person name="Grimwood J."/>
            <person name="Bruce D."/>
            <person name="Barry K."/>
            <person name="Shu S."/>
            <person name="Lindquist E."/>
            <person name="Wang M."/>
            <person name="Pitluck S."/>
            <person name="Vogel J.P."/>
            <person name="Garvin D.F."/>
            <person name="Mockler T.C."/>
            <person name="Schmutz J."/>
            <person name="Rokhsar D."/>
            <person name="Bevan M.W."/>
        </authorList>
    </citation>
    <scope>NUCLEOTIDE SEQUENCE</scope>
    <source>
        <strain evidence="11">Bd21</strain>
    </source>
</reference>
<feature type="region of interest" description="Disordered" evidence="7">
    <location>
        <begin position="3617"/>
        <end position="3668"/>
    </location>
</feature>
<dbReference type="GO" id="GO:0004386">
    <property type="term" value="F:helicase activity"/>
    <property type="evidence" value="ECO:0007669"/>
    <property type="project" value="UniProtKB-KW"/>
</dbReference>
<dbReference type="SMART" id="SM00487">
    <property type="entry name" value="DEXDc"/>
    <property type="match status" value="1"/>
</dbReference>
<reference evidence="12" key="3">
    <citation type="submission" date="2018-08" db="UniProtKB">
        <authorList>
            <consortium name="EnsemblPlants"/>
        </authorList>
    </citation>
    <scope>IDENTIFICATION</scope>
    <source>
        <strain evidence="12">cv. Bd21</strain>
    </source>
</reference>
<proteinExistence type="predicted"/>
<dbReference type="RefSeq" id="XP_014751938.1">
    <property type="nucleotide sequence ID" value="XM_014896452.2"/>
</dbReference>
<feature type="domain" description="Helicase ATP-binding" evidence="8">
    <location>
        <begin position="1030"/>
        <end position="1197"/>
    </location>
</feature>
<dbReference type="GO" id="GO:0045944">
    <property type="term" value="P:positive regulation of transcription by RNA polymerase II"/>
    <property type="evidence" value="ECO:0000318"/>
    <property type="project" value="GO_Central"/>
</dbReference>
<gene>
    <name evidence="12" type="primary">LOC100845251</name>
    <name evidence="11" type="ORF">BRADI_1g44177v3</name>
</gene>
<feature type="compositionally biased region" description="Basic residues" evidence="7">
    <location>
        <begin position="196"/>
        <end position="205"/>
    </location>
</feature>
<feature type="region of interest" description="Disordered" evidence="7">
    <location>
        <begin position="109"/>
        <end position="295"/>
    </location>
</feature>
<dbReference type="Pfam" id="PF00176">
    <property type="entry name" value="SNF2-rel_dom"/>
    <property type="match status" value="1"/>
</dbReference>
<dbReference type="ExpressionAtlas" id="A0A0Q3L671">
    <property type="expression patterns" value="baseline"/>
</dbReference>
<dbReference type="EnsemblPlants" id="KQK18705">
    <property type="protein sequence ID" value="KQK18705"/>
    <property type="gene ID" value="BRADI_1g44177v3"/>
</dbReference>
<feature type="region of interest" description="Disordered" evidence="7">
    <location>
        <begin position="491"/>
        <end position="551"/>
    </location>
</feature>
<accession>A0A0Q3L671</accession>
<dbReference type="GO" id="GO:0042393">
    <property type="term" value="F:histone binding"/>
    <property type="evidence" value="ECO:0007669"/>
    <property type="project" value="InterPro"/>
</dbReference>
<feature type="region of interest" description="Disordered" evidence="7">
    <location>
        <begin position="3801"/>
        <end position="3855"/>
    </location>
</feature>
<dbReference type="GO" id="GO:0003677">
    <property type="term" value="F:DNA binding"/>
    <property type="evidence" value="ECO:0000318"/>
    <property type="project" value="GO_Central"/>
</dbReference>
<dbReference type="InterPro" id="IPR000330">
    <property type="entry name" value="SNF2_N"/>
</dbReference>
<name>A0A0Q3L671_BRADI</name>
<keyword evidence="2" id="KW-0547">Nucleotide-binding</keyword>
<dbReference type="STRING" id="15368.A0A0Q3L671"/>
<evidence type="ECO:0000313" key="12">
    <source>
        <dbReference type="EnsemblPlants" id="KQK18704"/>
    </source>
</evidence>